<dbReference type="PANTHER" id="PTHR31286:SF167">
    <property type="entry name" value="OS09G0268800 PROTEIN"/>
    <property type="match status" value="1"/>
</dbReference>
<feature type="domain" description="Zinc knuckle CX2CX4HX4C" evidence="1">
    <location>
        <begin position="20"/>
        <end position="67"/>
    </location>
</feature>
<dbReference type="PANTHER" id="PTHR31286">
    <property type="entry name" value="GLYCINE-RICH CELL WALL STRUCTURAL PROTEIN 1.8-LIKE"/>
    <property type="match status" value="1"/>
</dbReference>
<dbReference type="InterPro" id="IPR040256">
    <property type="entry name" value="At4g02000-like"/>
</dbReference>
<dbReference type="AlphaFoldDB" id="A0AA88UC28"/>
<protein>
    <recommendedName>
        <fullName evidence="1">Zinc knuckle CX2CX4HX4C domain-containing protein</fullName>
    </recommendedName>
</protein>
<accession>A0AA88UC28</accession>
<name>A0AA88UC28_9ASTE</name>
<dbReference type="InterPro" id="IPR025836">
    <property type="entry name" value="Zn_knuckle_CX2CX4HX4C"/>
</dbReference>
<sequence length="90" mass="10795">MDLNEDETGWGKFLRIRTLIDTRKPLTRGVLVNRNGTDQLLVGIKYERFRNFCFHCGCLGQLEKDCDARYHQNQERQKKFSYWVWLKAEP</sequence>
<organism evidence="2 3">
    <name type="scientific">Escallonia rubra</name>
    <dbReference type="NCBI Taxonomy" id="112253"/>
    <lineage>
        <taxon>Eukaryota</taxon>
        <taxon>Viridiplantae</taxon>
        <taxon>Streptophyta</taxon>
        <taxon>Embryophyta</taxon>
        <taxon>Tracheophyta</taxon>
        <taxon>Spermatophyta</taxon>
        <taxon>Magnoliopsida</taxon>
        <taxon>eudicotyledons</taxon>
        <taxon>Gunneridae</taxon>
        <taxon>Pentapetalae</taxon>
        <taxon>asterids</taxon>
        <taxon>campanulids</taxon>
        <taxon>Escalloniales</taxon>
        <taxon>Escalloniaceae</taxon>
        <taxon>Escallonia</taxon>
    </lineage>
</organism>
<comment type="caution">
    <text evidence="2">The sequence shown here is derived from an EMBL/GenBank/DDBJ whole genome shotgun (WGS) entry which is preliminary data.</text>
</comment>
<dbReference type="Proteomes" id="UP001187471">
    <property type="component" value="Unassembled WGS sequence"/>
</dbReference>
<gene>
    <name evidence="2" type="ORF">RJ640_011308</name>
</gene>
<proteinExistence type="predicted"/>
<dbReference type="Pfam" id="PF14392">
    <property type="entry name" value="zf-CCHC_4"/>
    <property type="match status" value="1"/>
</dbReference>
<dbReference type="EMBL" id="JAVXUO010001829">
    <property type="protein sequence ID" value="KAK2978780.1"/>
    <property type="molecule type" value="Genomic_DNA"/>
</dbReference>
<reference evidence="2" key="1">
    <citation type="submission" date="2022-12" db="EMBL/GenBank/DDBJ databases">
        <title>Draft genome assemblies for two species of Escallonia (Escalloniales).</title>
        <authorList>
            <person name="Chanderbali A."/>
            <person name="Dervinis C."/>
            <person name="Anghel I."/>
            <person name="Soltis D."/>
            <person name="Soltis P."/>
            <person name="Zapata F."/>
        </authorList>
    </citation>
    <scope>NUCLEOTIDE SEQUENCE</scope>
    <source>
        <strain evidence="2">UCBG92.1500</strain>
        <tissue evidence="2">Leaf</tissue>
    </source>
</reference>
<keyword evidence="3" id="KW-1185">Reference proteome</keyword>
<evidence type="ECO:0000259" key="1">
    <source>
        <dbReference type="Pfam" id="PF14392"/>
    </source>
</evidence>
<evidence type="ECO:0000313" key="2">
    <source>
        <dbReference type="EMBL" id="KAK2978780.1"/>
    </source>
</evidence>
<evidence type="ECO:0000313" key="3">
    <source>
        <dbReference type="Proteomes" id="UP001187471"/>
    </source>
</evidence>